<keyword evidence="2" id="KW-0813">Transport</keyword>
<feature type="transmembrane region" description="Helical" evidence="9">
    <location>
        <begin position="37"/>
        <end position="56"/>
    </location>
</feature>
<dbReference type="Proteomes" id="UP000193577">
    <property type="component" value="Unassembled WGS sequence"/>
</dbReference>
<keyword evidence="6" id="KW-0067">ATP-binding</keyword>
<gene>
    <name evidence="12" type="ORF">B8W67_06890</name>
</gene>
<feature type="transmembrane region" description="Helical" evidence="9">
    <location>
        <begin position="179"/>
        <end position="197"/>
    </location>
</feature>
<comment type="caution">
    <text evidence="12">The sequence shown here is derived from an EMBL/GenBank/DDBJ whole genome shotgun (WGS) entry which is preliminary data.</text>
</comment>
<dbReference type="PROSITE" id="PS50929">
    <property type="entry name" value="ABC_TM1F"/>
    <property type="match status" value="1"/>
</dbReference>
<dbReference type="InterPro" id="IPR036640">
    <property type="entry name" value="ABC1_TM_sf"/>
</dbReference>
<dbReference type="FunFam" id="3.40.50.300:FF:000854">
    <property type="entry name" value="Multidrug ABC transporter ATP-binding protein"/>
    <property type="match status" value="1"/>
</dbReference>
<dbReference type="InterPro" id="IPR027417">
    <property type="entry name" value="P-loop_NTPase"/>
</dbReference>
<dbReference type="SMART" id="SM00382">
    <property type="entry name" value="AAA"/>
    <property type="match status" value="1"/>
</dbReference>
<dbReference type="GO" id="GO:0015421">
    <property type="term" value="F:ABC-type oligopeptide transporter activity"/>
    <property type="evidence" value="ECO:0007669"/>
    <property type="project" value="TreeGrafter"/>
</dbReference>
<dbReference type="InterPro" id="IPR011527">
    <property type="entry name" value="ABC1_TM_dom"/>
</dbReference>
<evidence type="ECO:0000259" key="11">
    <source>
        <dbReference type="PROSITE" id="PS50929"/>
    </source>
</evidence>
<dbReference type="EMBL" id="NCXO01000010">
    <property type="protein sequence ID" value="OSC34457.1"/>
    <property type="molecule type" value="Genomic_DNA"/>
</dbReference>
<proteinExistence type="predicted"/>
<dbReference type="InterPro" id="IPR039421">
    <property type="entry name" value="Type_1_exporter"/>
</dbReference>
<comment type="subcellular location">
    <subcellularLocation>
        <location evidence="1">Cell membrane</location>
        <topology evidence="1">Multi-pass membrane protein</topology>
    </subcellularLocation>
</comment>
<dbReference type="AlphaFoldDB" id="A0AA91SS95"/>
<feature type="domain" description="ABC transporter" evidence="10">
    <location>
        <begin position="354"/>
        <end position="599"/>
    </location>
</feature>
<name>A0AA91SS95_9MYCO</name>
<dbReference type="PROSITE" id="PS50893">
    <property type="entry name" value="ABC_TRANSPORTER_2"/>
    <property type="match status" value="1"/>
</dbReference>
<dbReference type="CDD" id="cd18543">
    <property type="entry name" value="ABC_6TM_Rv0194_D1_like"/>
    <property type="match status" value="1"/>
</dbReference>
<evidence type="ECO:0000256" key="5">
    <source>
        <dbReference type="ARBA" id="ARBA00022741"/>
    </source>
</evidence>
<dbReference type="Gene3D" id="1.20.1560.10">
    <property type="entry name" value="ABC transporter type 1, transmembrane domain"/>
    <property type="match status" value="1"/>
</dbReference>
<evidence type="ECO:0000256" key="4">
    <source>
        <dbReference type="ARBA" id="ARBA00022692"/>
    </source>
</evidence>
<dbReference type="PANTHER" id="PTHR43394">
    <property type="entry name" value="ATP-DEPENDENT PERMEASE MDL1, MITOCHONDRIAL"/>
    <property type="match status" value="1"/>
</dbReference>
<keyword evidence="5" id="KW-0547">Nucleotide-binding</keyword>
<evidence type="ECO:0000313" key="13">
    <source>
        <dbReference type="Proteomes" id="UP000193577"/>
    </source>
</evidence>
<sequence>MVDEARGPQPAIAAAPARQRPVSDLVRLLPYLMPYRARWLTTVAVAVTSLAATVGIPLLTKAVIDGPISHQDQRGLWIVGAAATAVGVLEAVLWFFRRWLIARATMGVEADIRKDLYARLQILPMAFHGRWQSGQLLSRIMNDLGTIRRFLSFGLIFLVLNALQIVVVTVILLVLYWPLGLLVAVSVAPVAMTVRHFQKLYTRLSRRAQDQAGHVATHVEEAALGVRVVRSFGREDYVFDRFDTEARRLYDAEIGKVVAKAKFWTLLEVIPNLTLIVVLGVGAYAAGQGSVTLGTLVAFITLMLSIVWPISSLGFLLSMTQESMTAANRVAEIFDAPIEITDGPLNRVPSSGCLELIDVGFAFPGADTWVLRHVNLTVEPGETLALVGATGSGKSVLVALLSRLYDVTEGQIRIDGADIRDLPVAVVRKAVATAFEDPTLFSMSVAENLRLGRPADDPADDAEVAAAIRVAAADFVDDLPFGVDTRIGEQGMSLSGGQRQRLALARALLAAPQILVLDDTLSALDVHTEARVTAALRTVLGGQSPVTGVVIARRASTVLLADKVALLHADGDQPATITAVGSHAELLARVPDYRYLLVADDELDDGCEREPAWCSAEQRARLDRAQSERDATDAACVEDELTVVDGRTR</sequence>
<evidence type="ECO:0000313" key="12">
    <source>
        <dbReference type="EMBL" id="OSC34457.1"/>
    </source>
</evidence>
<keyword evidence="8 9" id="KW-0472">Membrane</keyword>
<evidence type="ECO:0000256" key="3">
    <source>
        <dbReference type="ARBA" id="ARBA00022475"/>
    </source>
</evidence>
<evidence type="ECO:0000256" key="6">
    <source>
        <dbReference type="ARBA" id="ARBA00022840"/>
    </source>
</evidence>
<dbReference type="PANTHER" id="PTHR43394:SF1">
    <property type="entry name" value="ATP-BINDING CASSETTE SUB-FAMILY B MEMBER 10, MITOCHONDRIAL"/>
    <property type="match status" value="1"/>
</dbReference>
<evidence type="ECO:0000256" key="9">
    <source>
        <dbReference type="SAM" id="Phobius"/>
    </source>
</evidence>
<protein>
    <submittedName>
        <fullName evidence="12">ABC transporter</fullName>
    </submittedName>
</protein>
<dbReference type="PROSITE" id="PS00211">
    <property type="entry name" value="ABC_TRANSPORTER_1"/>
    <property type="match status" value="1"/>
</dbReference>
<dbReference type="Pfam" id="PF00664">
    <property type="entry name" value="ABC_membrane"/>
    <property type="match status" value="1"/>
</dbReference>
<keyword evidence="7 9" id="KW-1133">Transmembrane helix</keyword>
<feature type="transmembrane region" description="Helical" evidence="9">
    <location>
        <begin position="263"/>
        <end position="287"/>
    </location>
</feature>
<dbReference type="InterPro" id="IPR003439">
    <property type="entry name" value="ABC_transporter-like_ATP-bd"/>
</dbReference>
<dbReference type="SUPFAM" id="SSF52540">
    <property type="entry name" value="P-loop containing nucleoside triphosphate hydrolases"/>
    <property type="match status" value="1"/>
</dbReference>
<feature type="domain" description="ABC transmembrane type-1" evidence="11">
    <location>
        <begin position="40"/>
        <end position="322"/>
    </location>
</feature>
<dbReference type="GO" id="GO:0016887">
    <property type="term" value="F:ATP hydrolysis activity"/>
    <property type="evidence" value="ECO:0007669"/>
    <property type="project" value="InterPro"/>
</dbReference>
<dbReference type="Gene3D" id="3.40.50.300">
    <property type="entry name" value="P-loop containing nucleotide triphosphate hydrolases"/>
    <property type="match status" value="1"/>
</dbReference>
<feature type="transmembrane region" description="Helical" evidence="9">
    <location>
        <begin position="293"/>
        <end position="317"/>
    </location>
</feature>
<feature type="transmembrane region" description="Helical" evidence="9">
    <location>
        <begin position="150"/>
        <end position="173"/>
    </location>
</feature>
<dbReference type="SUPFAM" id="SSF90123">
    <property type="entry name" value="ABC transporter transmembrane region"/>
    <property type="match status" value="1"/>
</dbReference>
<dbReference type="InterPro" id="IPR003593">
    <property type="entry name" value="AAA+_ATPase"/>
</dbReference>
<organism evidence="12 13">
    <name type="scientific">Mycolicibacillus koreensis</name>
    <dbReference type="NCBI Taxonomy" id="1069220"/>
    <lineage>
        <taxon>Bacteria</taxon>
        <taxon>Bacillati</taxon>
        <taxon>Actinomycetota</taxon>
        <taxon>Actinomycetes</taxon>
        <taxon>Mycobacteriales</taxon>
        <taxon>Mycobacteriaceae</taxon>
        <taxon>Mycolicibacillus</taxon>
    </lineage>
</organism>
<dbReference type="GO" id="GO:0005886">
    <property type="term" value="C:plasma membrane"/>
    <property type="evidence" value="ECO:0007669"/>
    <property type="project" value="UniProtKB-SubCell"/>
</dbReference>
<evidence type="ECO:0000256" key="1">
    <source>
        <dbReference type="ARBA" id="ARBA00004651"/>
    </source>
</evidence>
<feature type="transmembrane region" description="Helical" evidence="9">
    <location>
        <begin position="76"/>
        <end position="96"/>
    </location>
</feature>
<reference evidence="12 13" key="1">
    <citation type="submission" date="2017-04" db="EMBL/GenBank/DDBJ databases">
        <title>The new phylogeny of genus Mycobacterium.</title>
        <authorList>
            <person name="Tortoli E."/>
            <person name="Trovato A."/>
            <person name="Cirillo D.M."/>
        </authorList>
    </citation>
    <scope>NUCLEOTIDE SEQUENCE [LARGE SCALE GENOMIC DNA]</scope>
    <source>
        <strain evidence="12 13">KCTC 19819</strain>
    </source>
</reference>
<keyword evidence="4 9" id="KW-0812">Transmembrane</keyword>
<dbReference type="RefSeq" id="WP_085303108.1">
    <property type="nucleotide sequence ID" value="NZ_AP022594.1"/>
</dbReference>
<dbReference type="InterPro" id="IPR017871">
    <property type="entry name" value="ABC_transporter-like_CS"/>
</dbReference>
<dbReference type="GO" id="GO:0005524">
    <property type="term" value="F:ATP binding"/>
    <property type="evidence" value="ECO:0007669"/>
    <property type="project" value="UniProtKB-KW"/>
</dbReference>
<evidence type="ECO:0000256" key="8">
    <source>
        <dbReference type="ARBA" id="ARBA00023136"/>
    </source>
</evidence>
<accession>A0AA91SS95</accession>
<evidence type="ECO:0000256" key="2">
    <source>
        <dbReference type="ARBA" id="ARBA00022448"/>
    </source>
</evidence>
<evidence type="ECO:0000259" key="10">
    <source>
        <dbReference type="PROSITE" id="PS50893"/>
    </source>
</evidence>
<keyword evidence="3" id="KW-1003">Cell membrane</keyword>
<evidence type="ECO:0000256" key="7">
    <source>
        <dbReference type="ARBA" id="ARBA00022989"/>
    </source>
</evidence>
<dbReference type="Pfam" id="PF00005">
    <property type="entry name" value="ABC_tran"/>
    <property type="match status" value="1"/>
</dbReference>
<keyword evidence="13" id="KW-1185">Reference proteome</keyword>